<comment type="caution">
    <text evidence="2">The sequence shown here is derived from an EMBL/GenBank/DDBJ whole genome shotgun (WGS) entry which is preliminary data.</text>
</comment>
<dbReference type="EMBL" id="DUZY01000001">
    <property type="protein sequence ID" value="DAD24969.1"/>
    <property type="molecule type" value="Genomic_DNA"/>
</dbReference>
<accession>A0A822Y114</accession>
<name>A0A822Y114_NELNU</name>
<reference evidence="2 3" key="1">
    <citation type="journal article" date="2020" name="Mol. Biol. Evol.">
        <title>Distinct Expression and Methylation Patterns for Genes with Different Fates following a Single Whole-Genome Duplication in Flowering Plants.</title>
        <authorList>
            <person name="Shi T."/>
            <person name="Rahmani R.S."/>
            <person name="Gugger P.F."/>
            <person name="Wang M."/>
            <person name="Li H."/>
            <person name="Zhang Y."/>
            <person name="Li Z."/>
            <person name="Wang Q."/>
            <person name="Van de Peer Y."/>
            <person name="Marchal K."/>
            <person name="Chen J."/>
        </authorList>
    </citation>
    <scope>NUCLEOTIDE SEQUENCE [LARGE SCALE GENOMIC DNA]</scope>
    <source>
        <tissue evidence="2">Leaf</tissue>
    </source>
</reference>
<organism evidence="2 3">
    <name type="scientific">Nelumbo nucifera</name>
    <name type="common">Sacred lotus</name>
    <dbReference type="NCBI Taxonomy" id="4432"/>
    <lineage>
        <taxon>Eukaryota</taxon>
        <taxon>Viridiplantae</taxon>
        <taxon>Streptophyta</taxon>
        <taxon>Embryophyta</taxon>
        <taxon>Tracheophyta</taxon>
        <taxon>Spermatophyta</taxon>
        <taxon>Magnoliopsida</taxon>
        <taxon>Proteales</taxon>
        <taxon>Nelumbonaceae</taxon>
        <taxon>Nelumbo</taxon>
    </lineage>
</organism>
<evidence type="ECO:0000256" key="1">
    <source>
        <dbReference type="SAM" id="MobiDB-lite"/>
    </source>
</evidence>
<evidence type="ECO:0000313" key="2">
    <source>
        <dbReference type="EMBL" id="DAD24969.1"/>
    </source>
</evidence>
<sequence>MDNSFPFLTDHHPMCEESSKPGITSQSNCDGVSGNGLVGDMEIALVGSNNRPLENKDVKLNILDKQVSAISRQESLTPSTEDLCQMDGEANSVWRRLTWARGEVVDDRELVRLEQQSCH</sequence>
<protein>
    <submittedName>
        <fullName evidence="2">Uncharacterized protein</fullName>
    </submittedName>
</protein>
<dbReference type="Proteomes" id="UP000607653">
    <property type="component" value="Unassembled WGS sequence"/>
</dbReference>
<keyword evidence="3" id="KW-1185">Reference proteome</keyword>
<gene>
    <name evidence="2" type="ORF">HUJ06_026433</name>
</gene>
<feature type="compositionally biased region" description="Basic and acidic residues" evidence="1">
    <location>
        <begin position="9"/>
        <end position="19"/>
    </location>
</feature>
<proteinExistence type="predicted"/>
<feature type="region of interest" description="Disordered" evidence="1">
    <location>
        <begin position="1"/>
        <end position="28"/>
    </location>
</feature>
<evidence type="ECO:0000313" key="3">
    <source>
        <dbReference type="Proteomes" id="UP000607653"/>
    </source>
</evidence>
<dbReference type="AlphaFoldDB" id="A0A822Y114"/>